<name>A0A9N9P5V9_9GLOM</name>
<dbReference type="EMBL" id="CAJVPZ010057629">
    <property type="protein sequence ID" value="CAG8787115.1"/>
    <property type="molecule type" value="Genomic_DNA"/>
</dbReference>
<evidence type="ECO:0000256" key="1">
    <source>
        <dbReference type="SAM" id="MobiDB-lite"/>
    </source>
</evidence>
<protein>
    <submittedName>
        <fullName evidence="2">19635_t:CDS:1</fullName>
    </submittedName>
</protein>
<dbReference type="AlphaFoldDB" id="A0A9N9P5V9"/>
<sequence>EIMRQIKEKTEKEAEIKTPDSIEREPERDWVQDVSFPPPSHSFFFSFEENLDLREALNQTNPKTRENKETIKKHAH</sequence>
<feature type="region of interest" description="Disordered" evidence="1">
    <location>
        <begin position="1"/>
        <end position="28"/>
    </location>
</feature>
<feature type="non-terminal residue" evidence="2">
    <location>
        <position position="76"/>
    </location>
</feature>
<gene>
    <name evidence="2" type="ORF">RFULGI_LOCUS16360</name>
</gene>
<dbReference type="Proteomes" id="UP000789396">
    <property type="component" value="Unassembled WGS sequence"/>
</dbReference>
<feature type="non-terminal residue" evidence="2">
    <location>
        <position position="1"/>
    </location>
</feature>
<evidence type="ECO:0000313" key="2">
    <source>
        <dbReference type="EMBL" id="CAG8787115.1"/>
    </source>
</evidence>
<evidence type="ECO:0000313" key="3">
    <source>
        <dbReference type="Proteomes" id="UP000789396"/>
    </source>
</evidence>
<proteinExistence type="predicted"/>
<keyword evidence="3" id="KW-1185">Reference proteome</keyword>
<reference evidence="2" key="1">
    <citation type="submission" date="2021-06" db="EMBL/GenBank/DDBJ databases">
        <authorList>
            <person name="Kallberg Y."/>
            <person name="Tangrot J."/>
            <person name="Rosling A."/>
        </authorList>
    </citation>
    <scope>NUCLEOTIDE SEQUENCE</scope>
    <source>
        <strain evidence="2">IN212</strain>
    </source>
</reference>
<comment type="caution">
    <text evidence="2">The sequence shown here is derived from an EMBL/GenBank/DDBJ whole genome shotgun (WGS) entry which is preliminary data.</text>
</comment>
<feature type="region of interest" description="Disordered" evidence="1">
    <location>
        <begin position="57"/>
        <end position="76"/>
    </location>
</feature>
<accession>A0A9N9P5V9</accession>
<feature type="compositionally biased region" description="Basic and acidic residues" evidence="1">
    <location>
        <begin position="63"/>
        <end position="76"/>
    </location>
</feature>
<organism evidence="2 3">
    <name type="scientific">Racocetra fulgida</name>
    <dbReference type="NCBI Taxonomy" id="60492"/>
    <lineage>
        <taxon>Eukaryota</taxon>
        <taxon>Fungi</taxon>
        <taxon>Fungi incertae sedis</taxon>
        <taxon>Mucoromycota</taxon>
        <taxon>Glomeromycotina</taxon>
        <taxon>Glomeromycetes</taxon>
        <taxon>Diversisporales</taxon>
        <taxon>Gigasporaceae</taxon>
        <taxon>Racocetra</taxon>
    </lineage>
</organism>